<protein>
    <submittedName>
        <fullName evidence="1">Uncharacterized protein</fullName>
    </submittedName>
</protein>
<reference evidence="1 2" key="1">
    <citation type="submission" date="2020-02" db="EMBL/GenBank/DDBJ databases">
        <title>Draft Genome Sequence of Verrucosispora sp. Strain CWR15, Isolated from Gulf of Mexico Sponge.</title>
        <authorList>
            <person name="Kennedy S.J."/>
            <person name="Cella E."/>
            <person name="Azarian T."/>
            <person name="Baker B.J."/>
            <person name="Shaw L.N."/>
        </authorList>
    </citation>
    <scope>NUCLEOTIDE SEQUENCE [LARGE SCALE GENOMIC DNA]</scope>
    <source>
        <strain evidence="1 2">CWR15</strain>
    </source>
</reference>
<dbReference type="EMBL" id="SAIY01000007">
    <property type="protein sequence ID" value="NGM15015.1"/>
    <property type="molecule type" value="Genomic_DNA"/>
</dbReference>
<proteinExistence type="predicted"/>
<sequence>MPKDYTKLATDYLEMMVRGVDDMKAEDLTADRYARHGQALATLAVAWELRKLREAINGVEDALEDQDGHGVGTHLRYAAEYLEKLAKR</sequence>
<evidence type="ECO:0000313" key="2">
    <source>
        <dbReference type="Proteomes" id="UP000478148"/>
    </source>
</evidence>
<accession>A0A6M1L9S4</accession>
<gene>
    <name evidence="1" type="ORF">ENC19_21380</name>
</gene>
<evidence type="ECO:0000313" key="1">
    <source>
        <dbReference type="EMBL" id="NGM15015.1"/>
    </source>
</evidence>
<name>A0A6M1L9S4_9ACTN</name>
<comment type="caution">
    <text evidence="1">The sequence shown here is derived from an EMBL/GenBank/DDBJ whole genome shotgun (WGS) entry which is preliminary data.</text>
</comment>
<organism evidence="1 2">
    <name type="scientific">Verrucosispora sioxanthis</name>
    <dbReference type="NCBI Taxonomy" id="2499994"/>
    <lineage>
        <taxon>Bacteria</taxon>
        <taxon>Bacillati</taxon>
        <taxon>Actinomycetota</taxon>
        <taxon>Actinomycetes</taxon>
        <taxon>Micromonosporales</taxon>
        <taxon>Micromonosporaceae</taxon>
        <taxon>Micromonospora</taxon>
    </lineage>
</organism>
<dbReference type="Proteomes" id="UP000478148">
    <property type="component" value="Unassembled WGS sequence"/>
</dbReference>
<dbReference type="AlphaFoldDB" id="A0A6M1L9S4"/>
<keyword evidence="2" id="KW-1185">Reference proteome</keyword>
<dbReference type="RefSeq" id="WP_164448878.1">
    <property type="nucleotide sequence ID" value="NZ_SAIY01000007.1"/>
</dbReference>